<dbReference type="InterPro" id="IPR014710">
    <property type="entry name" value="RmlC-like_jellyroll"/>
</dbReference>
<comment type="similarity">
    <text evidence="2">Belongs to the cysteine dioxygenase family.</text>
</comment>
<evidence type="ECO:0000256" key="10">
    <source>
        <dbReference type="ARBA" id="ARBA00023136"/>
    </source>
</evidence>
<dbReference type="Gene3D" id="1.20.1530.20">
    <property type="match status" value="1"/>
</dbReference>
<dbReference type="InterPro" id="IPR038770">
    <property type="entry name" value="Na+/solute_symporter_sf"/>
</dbReference>
<dbReference type="Pfam" id="PF00999">
    <property type="entry name" value="Na_H_Exchanger"/>
    <property type="match status" value="1"/>
</dbReference>
<evidence type="ECO:0000256" key="12">
    <source>
        <dbReference type="SAM" id="MobiDB-lite"/>
    </source>
</evidence>
<evidence type="ECO:0000256" key="7">
    <source>
        <dbReference type="ARBA" id="ARBA00022989"/>
    </source>
</evidence>
<sequence length="724" mass="79130">ARWYLCRDGAGSYKCVGIALRLLGEAGVLQENFGQAIITAAFVDDILSLVLFNVLFSLGGEFDMFKTVVVDCILASRATVLAVTCQVPKKKDAQAKISAQDEALFFFMFALLFVYATITHFLGTHLWGCFIAGMSFACLNPPHHAHHVWVKQTKRVTSWMIRIFFAGTVAFTIPLQQLMSIEAFWKGSIMGIFACIGTKVVCAPFMGKARWVIGWAMVGRAEFAYLIAQMALSAGMLDAGTFSVVIWALLYATIFAPFIFRLLLNRYVASEGLGDGAAGTGFSDSDSDIWGEEKENSKKDEDDLEDIDVAGALKNKPTEYGQSSPGGAAWPKNWKPCHLDSFAVQAQHIRALDSCDKEMKVAFSAVDARAVRNADDKGKSGFLCCLFFKKAGGGQQVPLNTMHSKGHILDHCLSPQLAGSQRAGNTRASKHEMSGIAAPLDAHDVAKEYSWCRVRFPQSMAFMGIVGIGWGNSILQEDELQLPGAKMANVALSVVSLKTSHFERFPLADMAKPGTRATMALLARRWMRGSTLSLSRASPAIALRAFSDAPALTRLEKQKKPSDNYLDMHSLVTRLRELFPPAPAMGAPINGDVVTSVTETLQSVKLNPREWQQHAVYRRGRYTRNIVGYSPNQFIVLLLCWERGQQSPIHDHAGAHCFIKMLSGQLQERKFAWAPNGSSGPQAGPPGLLDASDTEKSARGLKSATESVWSQSHSLLGLDSTLSV</sequence>
<comment type="caution">
    <text evidence="15">The sequence shown here is derived from an EMBL/GenBank/DDBJ whole genome shotgun (WGS) entry which is preliminary data.</text>
</comment>
<keyword evidence="6 13" id="KW-0812">Transmembrane</keyword>
<dbReference type="Proteomes" id="UP000601435">
    <property type="component" value="Unassembled WGS sequence"/>
</dbReference>
<keyword evidence="4" id="KW-0813">Transport</keyword>
<dbReference type="PANTHER" id="PTHR43562">
    <property type="entry name" value="NAPA-TYPE SODIUM/HYDROGEN ANTIPORTER"/>
    <property type="match status" value="1"/>
</dbReference>
<dbReference type="PANTHER" id="PTHR43562:SF3">
    <property type="entry name" value="SODIUM ION_PROTON EXCHANGER (EUROFUNG)"/>
    <property type="match status" value="1"/>
</dbReference>
<evidence type="ECO:0000256" key="6">
    <source>
        <dbReference type="ARBA" id="ARBA00022692"/>
    </source>
</evidence>
<feature type="transmembrane region" description="Helical" evidence="13">
    <location>
        <begin position="187"/>
        <end position="206"/>
    </location>
</feature>
<dbReference type="InterPro" id="IPR011051">
    <property type="entry name" value="RmlC_Cupin_sf"/>
</dbReference>
<feature type="region of interest" description="Disordered" evidence="12">
    <location>
        <begin position="674"/>
        <end position="703"/>
    </location>
</feature>
<dbReference type="GO" id="GO:0005506">
    <property type="term" value="F:iron ion binding"/>
    <property type="evidence" value="ECO:0007669"/>
    <property type="project" value="InterPro"/>
</dbReference>
<dbReference type="OrthoDB" id="1288932at2759"/>
<keyword evidence="7 13" id="KW-1133">Transmembrane helix</keyword>
<feature type="transmembrane region" description="Helical" evidence="13">
    <location>
        <begin position="103"/>
        <end position="136"/>
    </location>
</feature>
<evidence type="ECO:0000313" key="16">
    <source>
        <dbReference type="Proteomes" id="UP000601435"/>
    </source>
</evidence>
<evidence type="ECO:0000313" key="15">
    <source>
        <dbReference type="EMBL" id="CAE7204121.1"/>
    </source>
</evidence>
<proteinExistence type="inferred from homology"/>
<keyword evidence="11" id="KW-0739">Sodium transport</keyword>
<dbReference type="InterPro" id="IPR006153">
    <property type="entry name" value="Cation/H_exchanger_TM"/>
</dbReference>
<evidence type="ECO:0000256" key="1">
    <source>
        <dbReference type="ARBA" id="ARBA00004141"/>
    </source>
</evidence>
<dbReference type="GO" id="GO:1902600">
    <property type="term" value="P:proton transmembrane transport"/>
    <property type="evidence" value="ECO:0007669"/>
    <property type="project" value="InterPro"/>
</dbReference>
<dbReference type="Pfam" id="PF05995">
    <property type="entry name" value="CDO_I"/>
    <property type="match status" value="1"/>
</dbReference>
<feature type="non-terminal residue" evidence="15">
    <location>
        <position position="724"/>
    </location>
</feature>
<dbReference type="SUPFAM" id="SSF51182">
    <property type="entry name" value="RmlC-like cupins"/>
    <property type="match status" value="1"/>
</dbReference>
<evidence type="ECO:0000256" key="3">
    <source>
        <dbReference type="ARBA" id="ARBA00013133"/>
    </source>
</evidence>
<accession>A0A812JDZ3</accession>
<evidence type="ECO:0000256" key="5">
    <source>
        <dbReference type="ARBA" id="ARBA00022449"/>
    </source>
</evidence>
<evidence type="ECO:0000256" key="4">
    <source>
        <dbReference type="ARBA" id="ARBA00022448"/>
    </source>
</evidence>
<dbReference type="Gene3D" id="2.60.120.10">
    <property type="entry name" value="Jelly Rolls"/>
    <property type="match status" value="1"/>
</dbReference>
<keyword evidence="9" id="KW-0406">Ion transport</keyword>
<evidence type="ECO:0000256" key="2">
    <source>
        <dbReference type="ARBA" id="ARBA00006622"/>
    </source>
</evidence>
<dbReference type="InterPro" id="IPR010300">
    <property type="entry name" value="CDO_1"/>
</dbReference>
<dbReference type="EMBL" id="CAJNJA010006043">
    <property type="protein sequence ID" value="CAE7204121.1"/>
    <property type="molecule type" value="Genomic_DNA"/>
</dbReference>
<comment type="subcellular location">
    <subcellularLocation>
        <location evidence="1">Membrane</location>
        <topology evidence="1">Multi-pass membrane protein</topology>
    </subcellularLocation>
</comment>
<evidence type="ECO:0000256" key="8">
    <source>
        <dbReference type="ARBA" id="ARBA00023053"/>
    </source>
</evidence>
<evidence type="ECO:0000256" key="13">
    <source>
        <dbReference type="SAM" id="Phobius"/>
    </source>
</evidence>
<organism evidence="15 16">
    <name type="scientific">Symbiodinium necroappetens</name>
    <dbReference type="NCBI Taxonomy" id="1628268"/>
    <lineage>
        <taxon>Eukaryota</taxon>
        <taxon>Sar</taxon>
        <taxon>Alveolata</taxon>
        <taxon>Dinophyceae</taxon>
        <taxon>Suessiales</taxon>
        <taxon>Symbiodiniaceae</taxon>
        <taxon>Symbiodinium</taxon>
    </lineage>
</organism>
<reference evidence="15" key="1">
    <citation type="submission" date="2021-02" db="EMBL/GenBank/DDBJ databases">
        <authorList>
            <person name="Dougan E. K."/>
            <person name="Rhodes N."/>
            <person name="Thang M."/>
            <person name="Chan C."/>
        </authorList>
    </citation>
    <scope>NUCLEOTIDE SEQUENCE</scope>
</reference>
<dbReference type="GO" id="GO:0015297">
    <property type="term" value="F:antiporter activity"/>
    <property type="evidence" value="ECO:0007669"/>
    <property type="project" value="UniProtKB-KW"/>
</dbReference>
<feature type="transmembrane region" description="Helical" evidence="13">
    <location>
        <begin position="33"/>
        <end position="56"/>
    </location>
</feature>
<dbReference type="GO" id="GO:0017172">
    <property type="term" value="F:cysteine dioxygenase activity"/>
    <property type="evidence" value="ECO:0007669"/>
    <property type="project" value="UniProtKB-EC"/>
</dbReference>
<evidence type="ECO:0000256" key="11">
    <source>
        <dbReference type="ARBA" id="ARBA00023201"/>
    </source>
</evidence>
<protein>
    <recommendedName>
        <fullName evidence="3">cysteine dioxygenase</fullName>
        <ecNumber evidence="3">1.13.11.20</ecNumber>
    </recommendedName>
</protein>
<dbReference type="AlphaFoldDB" id="A0A812JDZ3"/>
<keyword evidence="16" id="KW-1185">Reference proteome</keyword>
<keyword evidence="10 13" id="KW-0472">Membrane</keyword>
<dbReference type="GO" id="GO:0016020">
    <property type="term" value="C:membrane"/>
    <property type="evidence" value="ECO:0007669"/>
    <property type="project" value="UniProtKB-SubCell"/>
</dbReference>
<feature type="transmembrane region" description="Helical" evidence="13">
    <location>
        <begin position="156"/>
        <end position="175"/>
    </location>
</feature>
<dbReference type="GO" id="GO:0006814">
    <property type="term" value="P:sodium ion transport"/>
    <property type="evidence" value="ECO:0007669"/>
    <property type="project" value="UniProtKB-KW"/>
</dbReference>
<name>A0A812JDZ3_9DINO</name>
<dbReference type="EC" id="1.13.11.20" evidence="3"/>
<evidence type="ECO:0000259" key="14">
    <source>
        <dbReference type="Pfam" id="PF00999"/>
    </source>
</evidence>
<feature type="domain" description="Cation/H+ exchanger transmembrane" evidence="14">
    <location>
        <begin position="17"/>
        <end position="265"/>
    </location>
</feature>
<dbReference type="CDD" id="cd10548">
    <property type="entry name" value="cupin_CDO"/>
    <property type="match status" value="1"/>
</dbReference>
<gene>
    <name evidence="15" type="primary">CDO1</name>
    <name evidence="15" type="ORF">SNEC2469_LOCUS1686</name>
</gene>
<keyword evidence="5" id="KW-0050">Antiport</keyword>
<evidence type="ECO:0000256" key="9">
    <source>
        <dbReference type="ARBA" id="ARBA00023065"/>
    </source>
</evidence>
<keyword evidence="8" id="KW-0915">Sodium</keyword>